<keyword evidence="2 9" id="KW-0378">Hydrolase</keyword>
<dbReference type="Pfam" id="PF02837">
    <property type="entry name" value="Glyco_hydro_2_N"/>
    <property type="match status" value="1"/>
</dbReference>
<evidence type="ECO:0000313" key="10">
    <source>
        <dbReference type="EMBL" id="RHF12913.1"/>
    </source>
</evidence>
<evidence type="ECO:0000259" key="8">
    <source>
        <dbReference type="Pfam" id="PF18565"/>
    </source>
</evidence>
<dbReference type="Gene3D" id="3.20.20.80">
    <property type="entry name" value="Glycosidases"/>
    <property type="match status" value="1"/>
</dbReference>
<evidence type="ECO:0000259" key="6">
    <source>
        <dbReference type="Pfam" id="PF02837"/>
    </source>
</evidence>
<evidence type="ECO:0000256" key="3">
    <source>
        <dbReference type="ARBA" id="ARBA00023295"/>
    </source>
</evidence>
<dbReference type="InterPro" id="IPR006104">
    <property type="entry name" value="Glyco_hydro_2_N"/>
</dbReference>
<dbReference type="InterPro" id="IPR006103">
    <property type="entry name" value="Glyco_hydro_2_cat"/>
</dbReference>
<feature type="domain" description="Glycoside hydrolase family 2" evidence="8">
    <location>
        <begin position="693"/>
        <end position="794"/>
    </location>
</feature>
<dbReference type="PROSITE" id="PS00608">
    <property type="entry name" value="GLYCOSYL_HYDROL_F2_2"/>
    <property type="match status" value="1"/>
</dbReference>
<feature type="domain" description="Glycoside hydrolase family 2 catalytic" evidence="5">
    <location>
        <begin position="308"/>
        <end position="472"/>
    </location>
</feature>
<feature type="domain" description="DUF4982" evidence="7">
    <location>
        <begin position="621"/>
        <end position="679"/>
    </location>
</feature>
<dbReference type="Pfam" id="PF18565">
    <property type="entry name" value="Glyco_hydro2_C5"/>
    <property type="match status" value="1"/>
</dbReference>
<evidence type="ECO:0000256" key="2">
    <source>
        <dbReference type="ARBA" id="ARBA00022801"/>
    </source>
</evidence>
<evidence type="ECO:0000259" key="4">
    <source>
        <dbReference type="Pfam" id="PF00703"/>
    </source>
</evidence>
<dbReference type="AlphaFoldDB" id="A0A414MKU5"/>
<comment type="similarity">
    <text evidence="1">Belongs to the glycosyl hydrolase 2 family.</text>
</comment>
<dbReference type="InterPro" id="IPR036156">
    <property type="entry name" value="Beta-gal/glucu_dom_sf"/>
</dbReference>
<dbReference type="InterPro" id="IPR040605">
    <property type="entry name" value="Glyco_hydro2_dom5"/>
</dbReference>
<dbReference type="EMBL" id="CP072227">
    <property type="protein sequence ID" value="QUT44658.1"/>
    <property type="molecule type" value="Genomic_DNA"/>
</dbReference>
<dbReference type="Pfam" id="PF00703">
    <property type="entry name" value="Glyco_hydro_2"/>
    <property type="match status" value="1"/>
</dbReference>
<reference evidence="10 11" key="1">
    <citation type="submission" date="2018-08" db="EMBL/GenBank/DDBJ databases">
        <title>A genome reference for cultivated species of the human gut microbiota.</title>
        <authorList>
            <person name="Zou Y."/>
            <person name="Xue W."/>
            <person name="Luo G."/>
        </authorList>
    </citation>
    <scope>NUCLEOTIDE SEQUENCE [LARGE SCALE GENOMIC DNA]</scope>
    <source>
        <strain evidence="10 11">AM26-26AC</strain>
    </source>
</reference>
<dbReference type="Gene3D" id="2.60.120.260">
    <property type="entry name" value="Galactose-binding domain-like"/>
    <property type="match status" value="1"/>
</dbReference>
<name>A0A414MKU5_9BACE</name>
<reference evidence="9" key="2">
    <citation type="journal article" date="2021" name="PLoS Genet.">
        <title>Mobile Type VI secretion system loci of the gut Bacteroidales display extensive intra-ecosystem transfer, multi-species spread and geographical clustering.</title>
        <authorList>
            <person name="Garcia-Bayona L."/>
            <person name="Coyne M.J."/>
            <person name="Comstock L.E."/>
        </authorList>
    </citation>
    <scope>NUCLEOTIDE SEQUENCE</scope>
    <source>
        <strain evidence="9">CL11T00C20</strain>
    </source>
</reference>
<dbReference type="PANTHER" id="PTHR42732:SF1">
    <property type="entry name" value="BETA-MANNOSIDASE"/>
    <property type="match status" value="1"/>
</dbReference>
<dbReference type="Gene3D" id="2.60.40.10">
    <property type="entry name" value="Immunoglobulins"/>
    <property type="match status" value="3"/>
</dbReference>
<dbReference type="InterPro" id="IPR017853">
    <property type="entry name" value="GH"/>
</dbReference>
<dbReference type="EMBL" id="QSLA01000001">
    <property type="protein sequence ID" value="RHF12913.1"/>
    <property type="molecule type" value="Genomic_DNA"/>
</dbReference>
<dbReference type="PANTHER" id="PTHR42732">
    <property type="entry name" value="BETA-GALACTOSIDASE"/>
    <property type="match status" value="1"/>
</dbReference>
<proteinExistence type="inferred from homology"/>
<dbReference type="GO" id="GO:0005975">
    <property type="term" value="P:carbohydrate metabolic process"/>
    <property type="evidence" value="ECO:0007669"/>
    <property type="project" value="InterPro"/>
</dbReference>
<dbReference type="PRINTS" id="PR00132">
    <property type="entry name" value="GLHYDRLASE2"/>
</dbReference>
<dbReference type="InterPro" id="IPR023232">
    <property type="entry name" value="Glyco_hydro_2_AS"/>
</dbReference>
<dbReference type="SUPFAM" id="SSF51445">
    <property type="entry name" value="(Trans)glycosidases"/>
    <property type="match status" value="1"/>
</dbReference>
<gene>
    <name evidence="10" type="ORF">DW701_01510</name>
    <name evidence="9" type="ORF">INE88_01459</name>
</gene>
<organism evidence="10 11">
    <name type="scientific">Bacteroides eggerthii</name>
    <dbReference type="NCBI Taxonomy" id="28111"/>
    <lineage>
        <taxon>Bacteria</taxon>
        <taxon>Pseudomonadati</taxon>
        <taxon>Bacteroidota</taxon>
        <taxon>Bacteroidia</taxon>
        <taxon>Bacteroidales</taxon>
        <taxon>Bacteroidaceae</taxon>
        <taxon>Bacteroides</taxon>
    </lineage>
</organism>
<keyword evidence="3 9" id="KW-0326">Glycosidase</keyword>
<dbReference type="InterPro" id="IPR051913">
    <property type="entry name" value="GH2_Domain-Containing"/>
</dbReference>
<dbReference type="InterPro" id="IPR008979">
    <property type="entry name" value="Galactose-bd-like_sf"/>
</dbReference>
<dbReference type="KEGG" id="beg:INE88_01459"/>
<sequence>MRSIYSLLLLLITLELSSCSEKKPTPREQSFDEGWLFHRGDIIEGERSDLDDSQWRLVNLPHDWSIENIPGTNSPFTADAITEVSGGFTVGGTGWYRKHFYVDTAEKGKCIVVAFDGIYMNADIWVNDRHVANHVYGYTAFELDITDYVRFGEKNLIAVRVKNEGLNCRWYTGSGIYRHTSLKITNPLHFETWGTFITTPVATTNKAEVHVQSVLANTEKVTGKVILETQIVDKENRTVAWKEQLVTLDNQEKTEINHILEVTSPQLWSTDNPYLYKVVNRLLKDNKIIDEECISIGIRNIAFSAENGFHLNGKSMKLKGGCIHHDNGPLGAKAFDRAEERKIELLKAAGFNALRLSHNPPSTALLNACDRLGMLVIDEAFDMWRQGHYKDDYGQYFDKLWKEDLYSMVARDRNHPCVIMWSIGNEIKNKETTEVVEVCRELTGFVKALDTTRPVTAGVNSIVDATDDFLLPLDVCGYNYCLNRYELDAKRHPDRIIYASESYASQAYDYWKGVENHSWVIGDFIWTAFDYIGEASIGWCGYPLDKRIFPWNHANCGDLNLSGERRPQSYLRETLWSEAPVSHIVVTPPVPSFPLNPDKAEWSVWDFPDVVDHWNFPGYEGKKMTVSVYSNCEQIELFLNGESLGKQENTVDKKNTLVWEVPYVHGILKAVSYNKGNEVGTAALESAGKVEKIRLSADRTEIVADGNDLSYITLELVDSKGIRNQLAEELVEFFIEGDATIEGVGNANPMSVEGFVASSRKTWRGSNLLVVRSGKTSGKVIVTAKVQGLPVANIIINQRSK</sequence>
<dbReference type="InterPro" id="IPR006101">
    <property type="entry name" value="Glyco_hydro_2"/>
</dbReference>
<evidence type="ECO:0000259" key="5">
    <source>
        <dbReference type="Pfam" id="PF02836"/>
    </source>
</evidence>
<dbReference type="Pfam" id="PF16355">
    <property type="entry name" value="DUF4982"/>
    <property type="match status" value="1"/>
</dbReference>
<dbReference type="SUPFAM" id="SSF49785">
    <property type="entry name" value="Galactose-binding domain-like"/>
    <property type="match status" value="1"/>
</dbReference>
<dbReference type="Pfam" id="PF02836">
    <property type="entry name" value="Glyco_hydro_2_C"/>
    <property type="match status" value="1"/>
</dbReference>
<dbReference type="InterPro" id="IPR006102">
    <property type="entry name" value="Ig-like_GH2"/>
</dbReference>
<accession>A0A414MKU5</accession>
<dbReference type="InterPro" id="IPR013783">
    <property type="entry name" value="Ig-like_fold"/>
</dbReference>
<dbReference type="EC" id="3.2.1.23" evidence="9"/>
<dbReference type="InterPro" id="IPR032311">
    <property type="entry name" value="DUF4982"/>
</dbReference>
<evidence type="ECO:0000313" key="11">
    <source>
        <dbReference type="Proteomes" id="UP000283538"/>
    </source>
</evidence>
<evidence type="ECO:0000256" key="1">
    <source>
        <dbReference type="ARBA" id="ARBA00007401"/>
    </source>
</evidence>
<evidence type="ECO:0000259" key="7">
    <source>
        <dbReference type="Pfam" id="PF16355"/>
    </source>
</evidence>
<feature type="domain" description="Glycoside hydrolase family 2 immunoglobulin-like beta-sandwich" evidence="4">
    <location>
        <begin position="195"/>
        <end position="299"/>
    </location>
</feature>
<feature type="domain" description="Glycosyl hydrolases family 2 sugar binding" evidence="6">
    <location>
        <begin position="88"/>
        <end position="177"/>
    </location>
</feature>
<dbReference type="GO" id="GO:0004565">
    <property type="term" value="F:beta-galactosidase activity"/>
    <property type="evidence" value="ECO:0007669"/>
    <property type="project" value="UniProtKB-EC"/>
</dbReference>
<protein>
    <submittedName>
        <fullName evidence="9">Beta-galactosidase BoGH2A</fullName>
        <ecNumber evidence="9">3.2.1.23</ecNumber>
    </submittedName>
    <submittedName>
        <fullName evidence="10">DUF4982 domain-containing protein</fullName>
    </submittedName>
</protein>
<dbReference type="Proteomes" id="UP000679226">
    <property type="component" value="Chromosome"/>
</dbReference>
<evidence type="ECO:0000313" key="9">
    <source>
        <dbReference type="EMBL" id="QUT44658.1"/>
    </source>
</evidence>
<dbReference type="SUPFAM" id="SSF49303">
    <property type="entry name" value="beta-Galactosidase/glucuronidase domain"/>
    <property type="match status" value="1"/>
</dbReference>
<dbReference type="Proteomes" id="UP000283538">
    <property type="component" value="Unassembled WGS sequence"/>
</dbReference>
<dbReference type="RefSeq" id="WP_017141054.1">
    <property type="nucleotide sequence ID" value="NZ_CP072227.1"/>
</dbReference>